<evidence type="ECO:0000259" key="8">
    <source>
        <dbReference type="Pfam" id="PF01643"/>
    </source>
</evidence>
<dbReference type="InterPro" id="IPR002864">
    <property type="entry name" value="Acyl-ACP_thioesterase_NHD"/>
</dbReference>
<dbReference type="Pfam" id="PF20791">
    <property type="entry name" value="Acyl-ACP_TE_C"/>
    <property type="match status" value="1"/>
</dbReference>
<feature type="domain" description="Acyl-ACP thioesterase N-terminal hotdog" evidence="8">
    <location>
        <begin position="12"/>
        <end position="127"/>
    </location>
</feature>
<comment type="similarity">
    <text evidence="1">Belongs to the acyl-ACP thioesterase family.</text>
</comment>
<accession>A0A972JIK0</accession>
<keyword evidence="11" id="KW-1185">Reference proteome</keyword>
<evidence type="ECO:0000256" key="6">
    <source>
        <dbReference type="ARBA" id="ARBA00023098"/>
    </source>
</evidence>
<dbReference type="AlphaFoldDB" id="A0A972JIK0"/>
<evidence type="ECO:0000313" key="11">
    <source>
        <dbReference type="Proteomes" id="UP000712080"/>
    </source>
</evidence>
<evidence type="ECO:0000256" key="2">
    <source>
        <dbReference type="ARBA" id="ARBA00022516"/>
    </source>
</evidence>
<evidence type="ECO:0000256" key="1">
    <source>
        <dbReference type="ARBA" id="ARBA00006500"/>
    </source>
</evidence>
<dbReference type="GO" id="GO:0000036">
    <property type="term" value="F:acyl carrier activity"/>
    <property type="evidence" value="ECO:0007669"/>
    <property type="project" value="TreeGrafter"/>
</dbReference>
<keyword evidence="3" id="KW-0378">Hydrolase</keyword>
<dbReference type="CDD" id="cd00586">
    <property type="entry name" value="4HBT"/>
    <property type="match status" value="1"/>
</dbReference>
<keyword evidence="6" id="KW-0443">Lipid metabolism</keyword>
<dbReference type="Pfam" id="PF01643">
    <property type="entry name" value="Acyl-ACP_TE"/>
    <property type="match status" value="1"/>
</dbReference>
<feature type="domain" description="Acyl-ACP thioesterase-like C-terminal" evidence="9">
    <location>
        <begin position="164"/>
        <end position="226"/>
    </location>
</feature>
<dbReference type="EMBL" id="JAAMPU010000107">
    <property type="protein sequence ID" value="NMH29115.1"/>
    <property type="molecule type" value="Genomic_DNA"/>
</dbReference>
<dbReference type="PANTHER" id="PTHR31727:SF6">
    <property type="entry name" value="OLEOYL-ACYL CARRIER PROTEIN THIOESTERASE 1, CHLOROPLASTIC"/>
    <property type="match status" value="1"/>
</dbReference>
<dbReference type="Proteomes" id="UP000712080">
    <property type="component" value="Unassembled WGS sequence"/>
</dbReference>
<reference evidence="10" key="1">
    <citation type="submission" date="2020-02" db="EMBL/GenBank/DDBJ databases">
        <title>Flavobacterium sp. genome.</title>
        <authorList>
            <person name="Jung H.S."/>
            <person name="Baek J.H."/>
            <person name="Jeon C.O."/>
        </authorList>
    </citation>
    <scope>NUCLEOTIDE SEQUENCE</scope>
    <source>
        <strain evidence="10">SE-s28</strain>
    </source>
</reference>
<keyword evidence="5" id="KW-0809">Transit peptide</keyword>
<keyword evidence="2" id="KW-0444">Lipid biosynthesis</keyword>
<comment type="caution">
    <text evidence="10">The sequence shown here is derived from an EMBL/GenBank/DDBJ whole genome shotgun (WGS) entry which is preliminary data.</text>
</comment>
<dbReference type="Gene3D" id="3.10.129.10">
    <property type="entry name" value="Hotdog Thioesterase"/>
    <property type="match status" value="1"/>
</dbReference>
<keyword evidence="4" id="KW-0276">Fatty acid metabolism</keyword>
<proteinExistence type="inferred from homology"/>
<evidence type="ECO:0000256" key="7">
    <source>
        <dbReference type="ARBA" id="ARBA00023160"/>
    </source>
</evidence>
<name>A0A972JIK0_9FLAO</name>
<evidence type="ECO:0000313" key="10">
    <source>
        <dbReference type="EMBL" id="NMH29115.1"/>
    </source>
</evidence>
<dbReference type="InterPro" id="IPR049427">
    <property type="entry name" value="Acyl-ACP_TE_C"/>
</dbReference>
<dbReference type="SUPFAM" id="SSF54637">
    <property type="entry name" value="Thioesterase/thiol ester dehydrase-isomerase"/>
    <property type="match status" value="2"/>
</dbReference>
<dbReference type="GO" id="GO:0016297">
    <property type="term" value="F:fatty acyl-[ACP] hydrolase activity"/>
    <property type="evidence" value="ECO:0007669"/>
    <property type="project" value="InterPro"/>
</dbReference>
<evidence type="ECO:0000259" key="9">
    <source>
        <dbReference type="Pfam" id="PF20791"/>
    </source>
</evidence>
<gene>
    <name evidence="10" type="ORF">G6047_13820</name>
</gene>
<sequence>MPISAEFTSVLETQHTINFTECYPNGFLRYTDLCNILQLAAGEHAEMGGISFSDMQEFDQAWVMSRMRIEIDRLPRWKDKVVVKTWIVNLENSRSVRALELYCNDKKFVGCETFWAVFNTKSRRPEALALPHEHFEKFNDRFSTEERVRRIELPVDMNSVGTKKVVMSDIDIVNHVNNVKYLEWCLDMEPSEIVLSGKIKALDMNFMSEVLIEEDVEINRSESERKITGCILRNQKPCFAVEIQI</sequence>
<dbReference type="InterPro" id="IPR029069">
    <property type="entry name" value="HotDog_dom_sf"/>
</dbReference>
<dbReference type="RefSeq" id="WP_169528204.1">
    <property type="nucleotide sequence ID" value="NZ_JAAMPU010000107.1"/>
</dbReference>
<evidence type="ECO:0000256" key="3">
    <source>
        <dbReference type="ARBA" id="ARBA00022801"/>
    </source>
</evidence>
<protein>
    <submittedName>
        <fullName evidence="10">Acyl-[acyl-carrier-protein] thioesterase</fullName>
    </submittedName>
</protein>
<dbReference type="InterPro" id="IPR045023">
    <property type="entry name" value="FATA/B"/>
</dbReference>
<evidence type="ECO:0000256" key="5">
    <source>
        <dbReference type="ARBA" id="ARBA00022946"/>
    </source>
</evidence>
<evidence type="ECO:0000256" key="4">
    <source>
        <dbReference type="ARBA" id="ARBA00022832"/>
    </source>
</evidence>
<keyword evidence="7" id="KW-0275">Fatty acid biosynthesis</keyword>
<dbReference type="PANTHER" id="PTHR31727">
    <property type="entry name" value="OLEOYL-ACYL CARRIER PROTEIN THIOESTERASE 1, CHLOROPLASTIC"/>
    <property type="match status" value="1"/>
</dbReference>
<organism evidence="10 11">
    <name type="scientific">Flavobacterium silvaticum</name>
    <dbReference type="NCBI Taxonomy" id="1852020"/>
    <lineage>
        <taxon>Bacteria</taxon>
        <taxon>Pseudomonadati</taxon>
        <taxon>Bacteroidota</taxon>
        <taxon>Flavobacteriia</taxon>
        <taxon>Flavobacteriales</taxon>
        <taxon>Flavobacteriaceae</taxon>
        <taxon>Flavobacterium</taxon>
    </lineage>
</organism>